<evidence type="ECO:0000313" key="5">
    <source>
        <dbReference type="Proteomes" id="UP000275846"/>
    </source>
</evidence>
<feature type="domain" description="ATPase AAA-type core" evidence="2">
    <location>
        <begin position="24"/>
        <end position="62"/>
    </location>
</feature>
<dbReference type="Pfam" id="PF00004">
    <property type="entry name" value="AAA"/>
    <property type="match status" value="1"/>
</dbReference>
<dbReference type="InterPro" id="IPR027417">
    <property type="entry name" value="P-loop_NTPase"/>
</dbReference>
<organism evidence="6">
    <name type="scientific">Schistocephalus solidus</name>
    <name type="common">Tapeworm</name>
    <dbReference type="NCBI Taxonomy" id="70667"/>
    <lineage>
        <taxon>Eukaryota</taxon>
        <taxon>Metazoa</taxon>
        <taxon>Spiralia</taxon>
        <taxon>Lophotrochozoa</taxon>
        <taxon>Platyhelminthes</taxon>
        <taxon>Cestoda</taxon>
        <taxon>Eucestoda</taxon>
        <taxon>Diphyllobothriidea</taxon>
        <taxon>Diphyllobothriidae</taxon>
        <taxon>Schistocephalus</taxon>
    </lineage>
</organism>
<dbReference type="STRING" id="70667.A0A183TC80"/>
<evidence type="ECO:0000256" key="1">
    <source>
        <dbReference type="RuleBase" id="RU003651"/>
    </source>
</evidence>
<dbReference type="SUPFAM" id="SSF52540">
    <property type="entry name" value="P-loop containing nucleoside triphosphate hydrolases"/>
    <property type="match status" value="1"/>
</dbReference>
<dbReference type="InterPro" id="IPR003960">
    <property type="entry name" value="ATPase_AAA_CS"/>
</dbReference>
<dbReference type="GO" id="GO:0005524">
    <property type="term" value="F:ATP binding"/>
    <property type="evidence" value="ECO:0007669"/>
    <property type="project" value="UniProtKB-KW"/>
</dbReference>
<dbReference type="GO" id="GO:0007033">
    <property type="term" value="P:vacuole organization"/>
    <property type="evidence" value="ECO:0007669"/>
    <property type="project" value="TreeGrafter"/>
</dbReference>
<evidence type="ECO:0000313" key="6">
    <source>
        <dbReference type="WBParaSite" id="SSLN_0001461601-mRNA-1"/>
    </source>
</evidence>
<dbReference type="PANTHER" id="PTHR23074:SF83">
    <property type="entry name" value="VACUOLAR PROTEIN SORTING-ASSOCIATED PROTEIN 4A"/>
    <property type="match status" value="1"/>
</dbReference>
<evidence type="ECO:0000259" key="2">
    <source>
        <dbReference type="Pfam" id="PF00004"/>
    </source>
</evidence>
<dbReference type="FunFam" id="1.10.8.60:FF:000015">
    <property type="entry name" value="vacuolar protein sorting-associated protein 4A"/>
    <property type="match status" value="1"/>
</dbReference>
<accession>A0A183TC80</accession>
<dbReference type="GO" id="GO:0016887">
    <property type="term" value="F:ATP hydrolysis activity"/>
    <property type="evidence" value="ECO:0007669"/>
    <property type="project" value="InterPro"/>
</dbReference>
<protein>
    <submittedName>
        <fullName evidence="6">ATPase_AAA_core domain-containing protein</fullName>
    </submittedName>
</protein>
<gene>
    <name evidence="4" type="ORF">SSLN_LOCUS14078</name>
</gene>
<dbReference type="InterPro" id="IPR041569">
    <property type="entry name" value="AAA_lid_3"/>
</dbReference>
<sequence>MLLGGWSVCARCEEDSYAAQGRVYEGVNNDNDNVLVLGATNIPWTLDSAIRRRFEKRIYIPLPEAQARVHMFKLHLGTTPNSLTEADFRELGNRTQGYSGADICIVVRDALMAPIRKVQSATHFKKVGVGDCNSCTAEHQYASDARLVEQTV</sequence>
<dbReference type="GO" id="GO:0016197">
    <property type="term" value="P:endosomal transport"/>
    <property type="evidence" value="ECO:0007669"/>
    <property type="project" value="TreeGrafter"/>
</dbReference>
<name>A0A183TC80_SCHSO</name>
<dbReference type="Gene3D" id="1.10.8.60">
    <property type="match status" value="1"/>
</dbReference>
<reference evidence="4 5" key="2">
    <citation type="submission" date="2018-11" db="EMBL/GenBank/DDBJ databases">
        <authorList>
            <consortium name="Pathogen Informatics"/>
        </authorList>
    </citation>
    <scope>NUCLEOTIDE SEQUENCE [LARGE SCALE GENOMIC DNA]</scope>
    <source>
        <strain evidence="4 5">NST_G2</strain>
    </source>
</reference>
<dbReference type="AlphaFoldDB" id="A0A183TC80"/>
<dbReference type="Gene3D" id="3.40.50.300">
    <property type="entry name" value="P-loop containing nucleotide triphosphate hydrolases"/>
    <property type="match status" value="1"/>
</dbReference>
<keyword evidence="1" id="KW-0547">Nucleotide-binding</keyword>
<dbReference type="WBParaSite" id="SSLN_0001461601-mRNA-1">
    <property type="protein sequence ID" value="SSLN_0001461601-mRNA-1"/>
    <property type="gene ID" value="SSLN_0001461601"/>
</dbReference>
<evidence type="ECO:0000313" key="4">
    <source>
        <dbReference type="EMBL" id="VDM00464.1"/>
    </source>
</evidence>
<dbReference type="InterPro" id="IPR050304">
    <property type="entry name" value="MT-severing_AAA_ATPase"/>
</dbReference>
<dbReference type="Pfam" id="PF17862">
    <property type="entry name" value="AAA_lid_3"/>
    <property type="match status" value="1"/>
</dbReference>
<reference evidence="6" key="1">
    <citation type="submission" date="2016-06" db="UniProtKB">
        <authorList>
            <consortium name="WormBaseParasite"/>
        </authorList>
    </citation>
    <scope>IDENTIFICATION</scope>
</reference>
<feature type="domain" description="AAA ATPase AAA+ lid" evidence="3">
    <location>
        <begin position="86"/>
        <end position="123"/>
    </location>
</feature>
<dbReference type="PANTHER" id="PTHR23074">
    <property type="entry name" value="AAA DOMAIN-CONTAINING"/>
    <property type="match status" value="1"/>
</dbReference>
<comment type="similarity">
    <text evidence="1">Belongs to the AAA ATPase family.</text>
</comment>
<dbReference type="PROSITE" id="PS00674">
    <property type="entry name" value="AAA"/>
    <property type="match status" value="1"/>
</dbReference>
<keyword evidence="5" id="KW-1185">Reference proteome</keyword>
<evidence type="ECO:0000259" key="3">
    <source>
        <dbReference type="Pfam" id="PF17862"/>
    </source>
</evidence>
<dbReference type="EMBL" id="UYSU01038633">
    <property type="protein sequence ID" value="VDM00464.1"/>
    <property type="molecule type" value="Genomic_DNA"/>
</dbReference>
<dbReference type="OrthoDB" id="29072at2759"/>
<proteinExistence type="inferred from homology"/>
<keyword evidence="1" id="KW-0067">ATP-binding</keyword>
<dbReference type="InterPro" id="IPR003959">
    <property type="entry name" value="ATPase_AAA_core"/>
</dbReference>
<dbReference type="Proteomes" id="UP000275846">
    <property type="component" value="Unassembled WGS sequence"/>
</dbReference>